<dbReference type="SMART" id="SM00834">
    <property type="entry name" value="CxxC_CXXC_SSSS"/>
    <property type="match status" value="1"/>
</dbReference>
<protein>
    <submittedName>
        <fullName evidence="3">Putative regulatory protein, FmdB family</fullName>
    </submittedName>
</protein>
<dbReference type="InterPro" id="IPR013429">
    <property type="entry name" value="Regulatory_FmdB_Zinc_ribbon"/>
</dbReference>
<feature type="region of interest" description="Disordered" evidence="1">
    <location>
        <begin position="63"/>
        <end position="88"/>
    </location>
</feature>
<dbReference type="AlphaFoldDB" id="A0A1I2JUU7"/>
<evidence type="ECO:0000259" key="2">
    <source>
        <dbReference type="SMART" id="SM00834"/>
    </source>
</evidence>
<dbReference type="NCBIfam" id="TIGR02605">
    <property type="entry name" value="CxxC_CxxC_SSSS"/>
    <property type="match status" value="1"/>
</dbReference>
<organism evidence="3 4">
    <name type="scientific">Halobacillus alkaliphilus</name>
    <dbReference type="NCBI Taxonomy" id="396056"/>
    <lineage>
        <taxon>Bacteria</taxon>
        <taxon>Bacillati</taxon>
        <taxon>Bacillota</taxon>
        <taxon>Bacilli</taxon>
        <taxon>Bacillales</taxon>
        <taxon>Bacillaceae</taxon>
        <taxon>Halobacillus</taxon>
    </lineage>
</organism>
<reference evidence="4" key="1">
    <citation type="submission" date="2016-10" db="EMBL/GenBank/DDBJ databases">
        <authorList>
            <person name="Varghese N."/>
            <person name="Submissions S."/>
        </authorList>
    </citation>
    <scope>NUCLEOTIDE SEQUENCE [LARGE SCALE GENOMIC DNA]</scope>
    <source>
        <strain evidence="4">FP5</strain>
    </source>
</reference>
<keyword evidence="4" id="KW-1185">Reference proteome</keyword>
<sequence length="88" mass="10129">MPNYSFACDTCGEFTLWFAHMDGAQAARCPDCEGKAKRIYRAPMVQRMDSKVKKRVERGMEPRVVTRDQMPRTKQKLPTAARPWQAGH</sequence>
<proteinExistence type="predicted"/>
<dbReference type="Pfam" id="PF09723">
    <property type="entry name" value="Zn_ribbon_8"/>
    <property type="match status" value="1"/>
</dbReference>
<gene>
    <name evidence="3" type="ORF">SAMN05216353_102121</name>
</gene>
<evidence type="ECO:0000313" key="3">
    <source>
        <dbReference type="EMBL" id="SFF57833.1"/>
    </source>
</evidence>
<dbReference type="RefSeq" id="WP_175477766.1">
    <property type="nucleotide sequence ID" value="NZ_FOOG01000002.1"/>
</dbReference>
<name>A0A1I2JUU7_9BACI</name>
<dbReference type="Proteomes" id="UP000198897">
    <property type="component" value="Unassembled WGS sequence"/>
</dbReference>
<evidence type="ECO:0000313" key="4">
    <source>
        <dbReference type="Proteomes" id="UP000198897"/>
    </source>
</evidence>
<dbReference type="EMBL" id="FOOG01000002">
    <property type="protein sequence ID" value="SFF57833.1"/>
    <property type="molecule type" value="Genomic_DNA"/>
</dbReference>
<accession>A0A1I2JUU7</accession>
<feature type="domain" description="Putative regulatory protein FmdB zinc ribbon" evidence="2">
    <location>
        <begin position="1"/>
        <end position="41"/>
    </location>
</feature>
<evidence type="ECO:0000256" key="1">
    <source>
        <dbReference type="SAM" id="MobiDB-lite"/>
    </source>
</evidence>